<dbReference type="Proteomes" id="UP001139000">
    <property type="component" value="Unassembled WGS sequence"/>
</dbReference>
<dbReference type="PRINTS" id="PR00081">
    <property type="entry name" value="GDHRDH"/>
</dbReference>
<dbReference type="RefSeq" id="WP_234658631.1">
    <property type="nucleotide sequence ID" value="NZ_CP094997.1"/>
</dbReference>
<dbReference type="PRINTS" id="PR00080">
    <property type="entry name" value="SDRFAMILY"/>
</dbReference>
<name>A0A9X1THZ2_9BACT</name>
<dbReference type="Pfam" id="PF00106">
    <property type="entry name" value="adh_short"/>
    <property type="match status" value="1"/>
</dbReference>
<keyword evidence="2" id="KW-0560">Oxidoreductase</keyword>
<accession>A0A9X1THZ2</accession>
<comment type="similarity">
    <text evidence="1 3">Belongs to the short-chain dehydrogenases/reductases (SDR) family.</text>
</comment>
<dbReference type="NCBIfam" id="NF006776">
    <property type="entry name" value="PRK09291.1"/>
    <property type="match status" value="1"/>
</dbReference>
<dbReference type="InterPro" id="IPR002347">
    <property type="entry name" value="SDR_fam"/>
</dbReference>
<sequence>MPNSKRILITGAGSGLGEGTAIGLAQLGHEVFAGVHIGPQVTVLRDKARELGITENLRVERLDILDPYDVSAALRWDADILVNNAGIGETGPVSETPLELVRRNFETNVFAPLDLTQRFIANLIEKNRKGKVVWLSSMGGLFTPTHFGIYCSTKHALEAIAESMKEELEPFGIQVQTINPGAFFTGFNERMSETSFRWLNDAKNFTKKAALKASFDEQINTPDWKLDPQDMIDEMVRVIPAETGKFRNVFPQFVEDMLKEGQAKAWENTI</sequence>
<dbReference type="GO" id="GO:0016491">
    <property type="term" value="F:oxidoreductase activity"/>
    <property type="evidence" value="ECO:0007669"/>
    <property type="project" value="UniProtKB-KW"/>
</dbReference>
<comment type="caution">
    <text evidence="4">The sequence shown here is derived from an EMBL/GenBank/DDBJ whole genome shotgun (WGS) entry which is preliminary data.</text>
</comment>
<dbReference type="SUPFAM" id="SSF51735">
    <property type="entry name" value="NAD(P)-binding Rossmann-fold domains"/>
    <property type="match status" value="1"/>
</dbReference>
<evidence type="ECO:0000256" key="3">
    <source>
        <dbReference type="RuleBase" id="RU000363"/>
    </source>
</evidence>
<proteinExistence type="inferred from homology"/>
<dbReference type="EMBL" id="JAJTTC010000012">
    <property type="protein sequence ID" value="MCF0065622.1"/>
    <property type="molecule type" value="Genomic_DNA"/>
</dbReference>
<dbReference type="AlphaFoldDB" id="A0A9X1THZ2"/>
<dbReference type="InterPro" id="IPR036291">
    <property type="entry name" value="NAD(P)-bd_dom_sf"/>
</dbReference>
<gene>
    <name evidence="4" type="ORF">LXM26_29170</name>
</gene>
<evidence type="ECO:0000256" key="1">
    <source>
        <dbReference type="ARBA" id="ARBA00006484"/>
    </source>
</evidence>
<dbReference type="PANTHER" id="PTHR42901:SF1">
    <property type="entry name" value="ALCOHOL DEHYDROGENASE"/>
    <property type="match status" value="1"/>
</dbReference>
<organism evidence="4 5">
    <name type="scientific">Dyadobacter chenwenxiniae</name>
    <dbReference type="NCBI Taxonomy" id="2906456"/>
    <lineage>
        <taxon>Bacteria</taxon>
        <taxon>Pseudomonadati</taxon>
        <taxon>Bacteroidota</taxon>
        <taxon>Cytophagia</taxon>
        <taxon>Cytophagales</taxon>
        <taxon>Spirosomataceae</taxon>
        <taxon>Dyadobacter</taxon>
    </lineage>
</organism>
<evidence type="ECO:0000256" key="2">
    <source>
        <dbReference type="ARBA" id="ARBA00023002"/>
    </source>
</evidence>
<keyword evidence="5" id="KW-1185">Reference proteome</keyword>
<protein>
    <submittedName>
        <fullName evidence="4">SDR family oxidoreductase</fullName>
    </submittedName>
</protein>
<dbReference type="PANTHER" id="PTHR42901">
    <property type="entry name" value="ALCOHOL DEHYDROGENASE"/>
    <property type="match status" value="1"/>
</dbReference>
<evidence type="ECO:0000313" key="4">
    <source>
        <dbReference type="EMBL" id="MCF0065622.1"/>
    </source>
</evidence>
<evidence type="ECO:0000313" key="5">
    <source>
        <dbReference type="Proteomes" id="UP001139000"/>
    </source>
</evidence>
<reference evidence="4" key="1">
    <citation type="submission" date="2021-12" db="EMBL/GenBank/DDBJ databases">
        <title>Novel species in genus Dyadobacter.</title>
        <authorList>
            <person name="Ma C."/>
        </authorList>
    </citation>
    <scope>NUCLEOTIDE SEQUENCE</scope>
    <source>
        <strain evidence="4">LJ419</strain>
    </source>
</reference>
<dbReference type="Gene3D" id="3.40.50.720">
    <property type="entry name" value="NAD(P)-binding Rossmann-like Domain"/>
    <property type="match status" value="1"/>
</dbReference>